<dbReference type="EMBL" id="CP001674">
    <property type="protein sequence ID" value="ACT50288.1"/>
    <property type="molecule type" value="Genomic_DNA"/>
</dbReference>
<accession>C6XCL3</accession>
<name>C6XCL3_METGS</name>
<sequence precursor="true">MKRFFTVLGLCCCISLSVSSVLAEPRPKVMALDFQLNDMTDIPNAPEELERIALLSSAFHEKLAEKDIDLVPPNEAIKAAMASQSATYLYNNIENAAKLAEESGADYLLIGVALKPTYLFVYPRLLLVDIKTHQVLMSKSSQLESSWTDRNTTIRTAANLAQVVKDRLLKLENAQ</sequence>
<feature type="chain" id="PRO_5002973810" description="FlgO domain-containing protein" evidence="1">
    <location>
        <begin position="24"/>
        <end position="175"/>
    </location>
</feature>
<protein>
    <recommendedName>
        <fullName evidence="4">FlgO domain-containing protein</fullName>
    </recommendedName>
</protein>
<keyword evidence="3" id="KW-1185">Reference proteome</keyword>
<feature type="signal peptide" evidence="1">
    <location>
        <begin position="1"/>
        <end position="23"/>
    </location>
</feature>
<dbReference type="Proteomes" id="UP000002743">
    <property type="component" value="Chromosome"/>
</dbReference>
<dbReference type="KEGG" id="mei:Msip34_1041"/>
<dbReference type="HOGENOM" id="CLU_1530803_0_0_4"/>
<evidence type="ECO:0000313" key="3">
    <source>
        <dbReference type="Proteomes" id="UP000002743"/>
    </source>
</evidence>
<evidence type="ECO:0000313" key="2">
    <source>
        <dbReference type="EMBL" id="ACT50288.1"/>
    </source>
</evidence>
<keyword evidence="1" id="KW-0732">Signal</keyword>
<dbReference type="RefSeq" id="WP_015829810.1">
    <property type="nucleotide sequence ID" value="NC_012969.1"/>
</dbReference>
<organism evidence="2 3">
    <name type="scientific">Methylovorus glucosotrophus (strain SIP3-4)</name>
    <dbReference type="NCBI Taxonomy" id="582744"/>
    <lineage>
        <taxon>Bacteria</taxon>
        <taxon>Pseudomonadati</taxon>
        <taxon>Pseudomonadota</taxon>
        <taxon>Betaproteobacteria</taxon>
        <taxon>Nitrosomonadales</taxon>
        <taxon>Methylophilaceae</taxon>
        <taxon>Methylovorus</taxon>
    </lineage>
</organism>
<dbReference type="OrthoDB" id="5567749at2"/>
<dbReference type="AlphaFoldDB" id="C6XCL3"/>
<evidence type="ECO:0000256" key="1">
    <source>
        <dbReference type="SAM" id="SignalP"/>
    </source>
</evidence>
<gene>
    <name evidence="2" type="ordered locus">Msip34_1041</name>
</gene>
<reference evidence="3" key="1">
    <citation type="submission" date="2009-07" db="EMBL/GenBank/DDBJ databases">
        <title>Complete sequence of chromosome of Methylovorus sp. SIP3-4.</title>
        <authorList>
            <person name="Lucas S."/>
            <person name="Copeland A."/>
            <person name="Lapidus A."/>
            <person name="Glavina del Rio T."/>
            <person name="Tice H."/>
            <person name="Bruce D."/>
            <person name="Goodwin L."/>
            <person name="Pitluck S."/>
            <person name="Clum A."/>
            <person name="Larimer F."/>
            <person name="Land M."/>
            <person name="Hauser L."/>
            <person name="Kyrpides N."/>
            <person name="Mikhailova N."/>
            <person name="Kayluzhnaya M."/>
            <person name="Chistoserdova L."/>
        </authorList>
    </citation>
    <scope>NUCLEOTIDE SEQUENCE [LARGE SCALE GENOMIC DNA]</scope>
    <source>
        <strain evidence="3">SIP3-4</strain>
    </source>
</reference>
<evidence type="ECO:0008006" key="4">
    <source>
        <dbReference type="Google" id="ProtNLM"/>
    </source>
</evidence>
<reference evidence="2 3" key="2">
    <citation type="journal article" date="2011" name="J. Bacteriol.">
        <title>Genomes of three methylotrophs from a single niche uncover genetic and metabolic divergence of Methylophilaceae.</title>
        <authorList>
            <person name="Lapidus A."/>
            <person name="Clum A."/>
            <person name="Labutti K."/>
            <person name="Kaluzhnaya M.G."/>
            <person name="Lim S."/>
            <person name="Beck D.A."/>
            <person name="Glavina Del Rio T."/>
            <person name="Nolan M."/>
            <person name="Mavromatis K."/>
            <person name="Huntemann M."/>
            <person name="Lucas S."/>
            <person name="Lidstrom M.E."/>
            <person name="Ivanova N."/>
            <person name="Chistoserdova L."/>
        </authorList>
    </citation>
    <scope>NUCLEOTIDE SEQUENCE [LARGE SCALE GENOMIC DNA]</scope>
    <source>
        <strain evidence="2 3">SIP3-4</strain>
    </source>
</reference>
<dbReference type="Pfam" id="PF11684">
    <property type="entry name" value="DUF3280"/>
    <property type="match status" value="1"/>
</dbReference>
<dbReference type="STRING" id="582744.Msip34_1041"/>
<proteinExistence type="predicted"/>
<dbReference type="eggNOG" id="ENOG5030IJ5">
    <property type="taxonomic scope" value="Bacteria"/>
</dbReference>
<dbReference type="InterPro" id="IPR021698">
    <property type="entry name" value="DUF3280"/>
</dbReference>